<protein>
    <submittedName>
        <fullName evidence="2">Shufflon system plasmid conjugative transfer pilus tip adhesin PilV</fullName>
    </submittedName>
</protein>
<evidence type="ECO:0000313" key="2">
    <source>
        <dbReference type="EMBL" id="HAF2127147.1"/>
    </source>
</evidence>
<comment type="caution">
    <text evidence="2">The sequence shown here is derived from an EMBL/GenBank/DDBJ whole genome shotgun (WGS) entry which is preliminary data.</text>
</comment>
<sequence>MTFIKFQDMKNAQENIVSAIAGKQIKQIGEAVNGYINIRYDKLSTMVNAAGNGTDPGPRTCTGSVCEITYQTLINDGLLPSSFSGVNSFKSPYKILLRRDGTSPNYIINGLITTSSPWIIGNNTRFDLLGLAMQSAGIDSGMSKNDTIVSGLGGQWNESSSNFKNITGKGLLAYRVGFNSSMYAVYLRRDGSLPMSGDLNMGGNNINNVKDINSSGRISTGALKTVGEGNIGGNLLVSGSSEMLGVVAMKNGLSVDGISILKGELISKNNITASGNITSSSDIYSNGRLTTNEYLQINGKAIAESSCSSNGLVGVSSVGKIFSCSNGKWKSADGSGSLGFFSFVYQDIGGVLYENIDHCYLPNLHTGSCSCLPDELAVSVLTSIKLPNRQVQGRFVSKKHIYLCLKSTTSGRRGYFY</sequence>
<gene>
    <name evidence="2" type="primary">pilV</name>
    <name evidence="2" type="ORF">G9F27_001264</name>
</gene>
<evidence type="ECO:0000259" key="1">
    <source>
        <dbReference type="Pfam" id="PF04917"/>
    </source>
</evidence>
<dbReference type="InterPro" id="IPR007001">
    <property type="entry name" value="Shufflon_N"/>
</dbReference>
<proteinExistence type="predicted"/>
<reference evidence="2" key="1">
    <citation type="journal article" date="2018" name="Genome Biol.">
        <title>SKESA: strategic k-mer extension for scrupulous assemblies.</title>
        <authorList>
            <person name="Souvorov A."/>
            <person name="Agarwala R."/>
            <person name="Lipman D.J."/>
        </authorList>
    </citation>
    <scope>NUCLEOTIDE SEQUENCE</scope>
    <source>
        <strain evidence="2">MA.CK_00/00001968</strain>
    </source>
</reference>
<name>A0A743PCF4_SALER</name>
<dbReference type="EMBL" id="DAAUQX010000008">
    <property type="protein sequence ID" value="HAF2127147.1"/>
    <property type="molecule type" value="Genomic_DNA"/>
</dbReference>
<feature type="domain" description="Bacterial shufflon protein N-terminal" evidence="1">
    <location>
        <begin position="64"/>
        <end position="327"/>
    </location>
</feature>
<dbReference type="AlphaFoldDB" id="A0A743PCF4"/>
<accession>A0A743PCF4</accession>
<reference evidence="2" key="2">
    <citation type="submission" date="2020-02" db="EMBL/GenBank/DDBJ databases">
        <authorList>
            <consortium name="NCBI Pathogen Detection Project"/>
        </authorList>
    </citation>
    <scope>NUCLEOTIDE SEQUENCE</scope>
    <source>
        <strain evidence="2">MA.CK_00/00001968</strain>
    </source>
</reference>
<dbReference type="Pfam" id="PF04917">
    <property type="entry name" value="Shufflon_N"/>
    <property type="match status" value="1"/>
</dbReference>
<organism evidence="2">
    <name type="scientific">Salmonella enterica</name>
    <name type="common">Salmonella choleraesuis</name>
    <dbReference type="NCBI Taxonomy" id="28901"/>
    <lineage>
        <taxon>Bacteria</taxon>
        <taxon>Pseudomonadati</taxon>
        <taxon>Pseudomonadota</taxon>
        <taxon>Gammaproteobacteria</taxon>
        <taxon>Enterobacterales</taxon>
        <taxon>Enterobacteriaceae</taxon>
        <taxon>Salmonella</taxon>
    </lineage>
</organism>